<reference evidence="2" key="1">
    <citation type="submission" date="2023-06" db="EMBL/GenBank/DDBJ databases">
        <title>Black Yeasts Isolated from many extreme environments.</title>
        <authorList>
            <person name="Coleine C."/>
            <person name="Stajich J.E."/>
            <person name="Selbmann L."/>
        </authorList>
    </citation>
    <scope>NUCLEOTIDE SEQUENCE</scope>
    <source>
        <strain evidence="2">CCFEE 5200</strain>
    </source>
</reference>
<dbReference type="AlphaFoldDB" id="A0AAN6H4C2"/>
<organism evidence="2 3">
    <name type="scientific">Friedmanniomyces endolithicus</name>
    <dbReference type="NCBI Taxonomy" id="329885"/>
    <lineage>
        <taxon>Eukaryota</taxon>
        <taxon>Fungi</taxon>
        <taxon>Dikarya</taxon>
        <taxon>Ascomycota</taxon>
        <taxon>Pezizomycotina</taxon>
        <taxon>Dothideomycetes</taxon>
        <taxon>Dothideomycetidae</taxon>
        <taxon>Mycosphaerellales</taxon>
        <taxon>Teratosphaeriaceae</taxon>
        <taxon>Friedmanniomyces</taxon>
    </lineage>
</organism>
<feature type="compositionally biased region" description="Gly residues" evidence="1">
    <location>
        <begin position="459"/>
        <end position="469"/>
    </location>
</feature>
<dbReference type="EMBL" id="JAUJLE010000430">
    <property type="protein sequence ID" value="KAK0956625.1"/>
    <property type="molecule type" value="Genomic_DNA"/>
</dbReference>
<evidence type="ECO:0000313" key="2">
    <source>
        <dbReference type="EMBL" id="KAK0956625.1"/>
    </source>
</evidence>
<accession>A0AAN6H4C2</accession>
<feature type="compositionally biased region" description="Basic and acidic residues" evidence="1">
    <location>
        <begin position="25"/>
        <end position="34"/>
    </location>
</feature>
<feature type="region of interest" description="Disordered" evidence="1">
    <location>
        <begin position="25"/>
        <end position="57"/>
    </location>
</feature>
<comment type="caution">
    <text evidence="2">The sequence shown here is derived from an EMBL/GenBank/DDBJ whole genome shotgun (WGS) entry which is preliminary data.</text>
</comment>
<evidence type="ECO:0000256" key="1">
    <source>
        <dbReference type="SAM" id="MobiDB-lite"/>
    </source>
</evidence>
<evidence type="ECO:0000313" key="3">
    <source>
        <dbReference type="Proteomes" id="UP001175353"/>
    </source>
</evidence>
<name>A0AAN6H4C2_9PEZI</name>
<feature type="region of interest" description="Disordered" evidence="1">
    <location>
        <begin position="441"/>
        <end position="469"/>
    </location>
</feature>
<gene>
    <name evidence="2" type="ORF">LTR91_022281</name>
</gene>
<sequence length="469" mass="52444">MQRAISGDGGTELFVVTFDVPRPAKFEGHEHADDEYAGSRPGERRGDGELASPESNNREAMIRINRQTRLPPVKQESGDYLAEIGSGEYTMTTIAFDAMESDALWLENMRALVHGRSDRAVRHVALQLERQARENPPVAWKATRRPFYSVEVLEISRPVDAKTLACKPDTEDRCCSICREDYGPKVEPMALHNSSHLCRQRLYSDEALRNQIRFSAKGKTYIYDDRYDEWENHKRSMADLDEHLAENNRTWITIHRDVALSIWDDIVTHDLLETPSSTPYHLQPARSIHYAFLRSSIESSLNARKGLQYPTSTAYEILLAEFLGRLSRDYVRAGETLGSTGRQRRVMLQEPGGVGIVNGPGGFWEYGLAPGFMEFAQRTLSRMLQFLNLRVCHCSEDGGEMFHQHGLRKYFNLDMPTEEMIAETIAKLNVIWLAGAGEGLGGAAEGSGGAAEERSGAEGESGGADEGPS</sequence>
<proteinExistence type="predicted"/>
<protein>
    <submittedName>
        <fullName evidence="2">Uncharacterized protein</fullName>
    </submittedName>
</protein>
<dbReference type="Proteomes" id="UP001175353">
    <property type="component" value="Unassembled WGS sequence"/>
</dbReference>
<keyword evidence="3" id="KW-1185">Reference proteome</keyword>